<feature type="non-terminal residue" evidence="1">
    <location>
        <position position="109"/>
    </location>
</feature>
<gene>
    <name evidence="1" type="ORF">H5410_045903</name>
</gene>
<dbReference type="OrthoDB" id="1302228at2759"/>
<protein>
    <submittedName>
        <fullName evidence="1">Uncharacterized protein</fullName>
    </submittedName>
</protein>
<accession>A0A9J5XCW3</accession>
<dbReference type="Proteomes" id="UP000824120">
    <property type="component" value="Chromosome 9"/>
</dbReference>
<comment type="caution">
    <text evidence="1">The sequence shown here is derived from an EMBL/GenBank/DDBJ whole genome shotgun (WGS) entry which is preliminary data.</text>
</comment>
<feature type="non-terminal residue" evidence="1">
    <location>
        <position position="1"/>
    </location>
</feature>
<name>A0A9J5XCW3_SOLCO</name>
<sequence>VDCIEEGMCLHQQKHSKDILKKVGMFYCKPTSTPLDQNAMMYDHEWKDLEDAIMYCQFVGILTYLTLIRPNTSYAVGKNASLSDISALTMEKTLIPVVQLFALCLSLEL</sequence>
<organism evidence="1 2">
    <name type="scientific">Solanum commersonii</name>
    <name type="common">Commerson's wild potato</name>
    <name type="synonym">Commerson's nightshade</name>
    <dbReference type="NCBI Taxonomy" id="4109"/>
    <lineage>
        <taxon>Eukaryota</taxon>
        <taxon>Viridiplantae</taxon>
        <taxon>Streptophyta</taxon>
        <taxon>Embryophyta</taxon>
        <taxon>Tracheophyta</taxon>
        <taxon>Spermatophyta</taxon>
        <taxon>Magnoliopsida</taxon>
        <taxon>eudicotyledons</taxon>
        <taxon>Gunneridae</taxon>
        <taxon>Pentapetalae</taxon>
        <taxon>asterids</taxon>
        <taxon>lamiids</taxon>
        <taxon>Solanales</taxon>
        <taxon>Solanaceae</taxon>
        <taxon>Solanoideae</taxon>
        <taxon>Solaneae</taxon>
        <taxon>Solanum</taxon>
    </lineage>
</organism>
<keyword evidence="2" id="KW-1185">Reference proteome</keyword>
<proteinExistence type="predicted"/>
<evidence type="ECO:0000313" key="2">
    <source>
        <dbReference type="Proteomes" id="UP000824120"/>
    </source>
</evidence>
<evidence type="ECO:0000313" key="1">
    <source>
        <dbReference type="EMBL" id="KAG5585469.1"/>
    </source>
</evidence>
<dbReference type="AlphaFoldDB" id="A0A9J5XCW3"/>
<reference evidence="1 2" key="1">
    <citation type="submission" date="2020-09" db="EMBL/GenBank/DDBJ databases">
        <title>De no assembly of potato wild relative species, Solanum commersonii.</title>
        <authorList>
            <person name="Cho K."/>
        </authorList>
    </citation>
    <scope>NUCLEOTIDE SEQUENCE [LARGE SCALE GENOMIC DNA]</scope>
    <source>
        <strain evidence="1">LZ3.2</strain>
        <tissue evidence="1">Leaf</tissue>
    </source>
</reference>
<dbReference type="EMBL" id="JACXVP010000009">
    <property type="protein sequence ID" value="KAG5585469.1"/>
    <property type="molecule type" value="Genomic_DNA"/>
</dbReference>